<dbReference type="EMBL" id="DXBO01000111">
    <property type="protein sequence ID" value="HIZ48534.1"/>
    <property type="molecule type" value="Genomic_DNA"/>
</dbReference>
<dbReference type="Gene3D" id="1.10.150.130">
    <property type="match status" value="1"/>
</dbReference>
<feature type="compositionally biased region" description="Polar residues" evidence="6">
    <location>
        <begin position="184"/>
        <end position="193"/>
    </location>
</feature>
<comment type="function">
    <text evidence="1">Site-specific tyrosine recombinase, which acts by catalyzing the cutting and rejoining of the recombining DNA molecules.</text>
</comment>
<feature type="domain" description="Tyr recombinase" evidence="7">
    <location>
        <begin position="113"/>
        <end position="322"/>
    </location>
</feature>
<evidence type="ECO:0000256" key="5">
    <source>
        <dbReference type="ARBA" id="ARBA00023172"/>
    </source>
</evidence>
<dbReference type="Gene3D" id="1.10.443.10">
    <property type="entry name" value="Intergrase catalytic core"/>
    <property type="match status" value="1"/>
</dbReference>
<dbReference type="InterPro" id="IPR011010">
    <property type="entry name" value="DNA_brk_join_enz"/>
</dbReference>
<gene>
    <name evidence="8" type="ORF">H9810_07455</name>
</gene>
<dbReference type="Proteomes" id="UP000824031">
    <property type="component" value="Unassembled WGS sequence"/>
</dbReference>
<dbReference type="SUPFAM" id="SSF56349">
    <property type="entry name" value="DNA breaking-rejoining enzymes"/>
    <property type="match status" value="1"/>
</dbReference>
<comment type="similarity">
    <text evidence="2">Belongs to the 'phage' integrase family.</text>
</comment>
<dbReference type="CDD" id="cd01189">
    <property type="entry name" value="INT_ICEBs1_C_like"/>
    <property type="match status" value="1"/>
</dbReference>
<dbReference type="InterPro" id="IPR002104">
    <property type="entry name" value="Integrase_catalytic"/>
</dbReference>
<dbReference type="PANTHER" id="PTHR30349:SF64">
    <property type="entry name" value="PROPHAGE INTEGRASE INTD-RELATED"/>
    <property type="match status" value="1"/>
</dbReference>
<dbReference type="GO" id="GO:0006310">
    <property type="term" value="P:DNA recombination"/>
    <property type="evidence" value="ECO:0007669"/>
    <property type="project" value="UniProtKB-KW"/>
</dbReference>
<organism evidence="8 9">
    <name type="scientific">Candidatus Gemmiger excrementavium</name>
    <dbReference type="NCBI Taxonomy" id="2838608"/>
    <lineage>
        <taxon>Bacteria</taxon>
        <taxon>Bacillati</taxon>
        <taxon>Bacillota</taxon>
        <taxon>Clostridia</taxon>
        <taxon>Eubacteriales</taxon>
        <taxon>Gemmiger</taxon>
    </lineage>
</organism>
<accession>A0A9D2JH73</accession>
<keyword evidence="4" id="KW-0238">DNA-binding</keyword>
<dbReference type="Pfam" id="PF00589">
    <property type="entry name" value="Phage_integrase"/>
    <property type="match status" value="1"/>
</dbReference>
<dbReference type="AlphaFoldDB" id="A0A9D2JH73"/>
<dbReference type="GO" id="GO:0015074">
    <property type="term" value="P:DNA integration"/>
    <property type="evidence" value="ECO:0007669"/>
    <property type="project" value="UniProtKB-KW"/>
</dbReference>
<dbReference type="InterPro" id="IPR004107">
    <property type="entry name" value="Integrase_SAM-like_N"/>
</dbReference>
<sequence>MTAISTLADWLHYWLESYIRPSCKPAGYAQYRDIVDKHVVPAVGTVPLAELTTGILQQFLNREAACGNRKTGGPLSAKSVKNMRVVLDVALKCAVQEGRLSANPVPGTVIRKVQRKAIEPMSDAMQAALELFLFQDGNLQNMGILLALYTGCRLGEICALRWRDVDWSCQELHLRQTVKRLPRSQRQPGQSATELVFSPTKGRDGSRRIAAPAVVFALLEMQCRRHETRFGAPVQPEGFVVYNTQDQLTDPDNLSHYFGEVLTALQLPHARFHDLRHTFATRAIEHGMDILTLSGMLGHADVGTTQTFYLHPRLEAMHRQMDCITPACGWFRAAPAGPAAV</sequence>
<evidence type="ECO:0000313" key="9">
    <source>
        <dbReference type="Proteomes" id="UP000824031"/>
    </source>
</evidence>
<protein>
    <submittedName>
        <fullName evidence="8">Site-specific integrase</fullName>
    </submittedName>
</protein>
<evidence type="ECO:0000259" key="7">
    <source>
        <dbReference type="PROSITE" id="PS51898"/>
    </source>
</evidence>
<name>A0A9D2JH73_9FIRM</name>
<dbReference type="InterPro" id="IPR010998">
    <property type="entry name" value="Integrase_recombinase_N"/>
</dbReference>
<evidence type="ECO:0000256" key="2">
    <source>
        <dbReference type="ARBA" id="ARBA00008857"/>
    </source>
</evidence>
<dbReference type="Pfam" id="PF14659">
    <property type="entry name" value="Phage_int_SAM_3"/>
    <property type="match status" value="1"/>
</dbReference>
<keyword evidence="5" id="KW-0233">DNA recombination</keyword>
<evidence type="ECO:0000256" key="1">
    <source>
        <dbReference type="ARBA" id="ARBA00003283"/>
    </source>
</evidence>
<dbReference type="PROSITE" id="PS51898">
    <property type="entry name" value="TYR_RECOMBINASE"/>
    <property type="match status" value="1"/>
</dbReference>
<dbReference type="GO" id="GO:0003677">
    <property type="term" value="F:DNA binding"/>
    <property type="evidence" value="ECO:0007669"/>
    <property type="project" value="UniProtKB-KW"/>
</dbReference>
<dbReference type="InterPro" id="IPR050090">
    <property type="entry name" value="Tyrosine_recombinase_XerCD"/>
</dbReference>
<evidence type="ECO:0000256" key="3">
    <source>
        <dbReference type="ARBA" id="ARBA00022908"/>
    </source>
</evidence>
<evidence type="ECO:0000256" key="6">
    <source>
        <dbReference type="SAM" id="MobiDB-lite"/>
    </source>
</evidence>
<evidence type="ECO:0000313" key="8">
    <source>
        <dbReference type="EMBL" id="HIZ48534.1"/>
    </source>
</evidence>
<comment type="caution">
    <text evidence="8">The sequence shown here is derived from an EMBL/GenBank/DDBJ whole genome shotgun (WGS) entry which is preliminary data.</text>
</comment>
<proteinExistence type="inferred from homology"/>
<reference evidence="8" key="1">
    <citation type="journal article" date="2021" name="PeerJ">
        <title>Extensive microbial diversity within the chicken gut microbiome revealed by metagenomics and culture.</title>
        <authorList>
            <person name="Gilroy R."/>
            <person name="Ravi A."/>
            <person name="Getino M."/>
            <person name="Pursley I."/>
            <person name="Horton D.L."/>
            <person name="Alikhan N.F."/>
            <person name="Baker D."/>
            <person name="Gharbi K."/>
            <person name="Hall N."/>
            <person name="Watson M."/>
            <person name="Adriaenssens E.M."/>
            <person name="Foster-Nyarko E."/>
            <person name="Jarju S."/>
            <person name="Secka A."/>
            <person name="Antonio M."/>
            <person name="Oren A."/>
            <person name="Chaudhuri R.R."/>
            <person name="La Ragione R."/>
            <person name="Hildebrand F."/>
            <person name="Pallen M.J."/>
        </authorList>
    </citation>
    <scope>NUCLEOTIDE SEQUENCE</scope>
    <source>
        <strain evidence="8">3436</strain>
    </source>
</reference>
<keyword evidence="3" id="KW-0229">DNA integration</keyword>
<reference evidence="8" key="2">
    <citation type="submission" date="2021-04" db="EMBL/GenBank/DDBJ databases">
        <authorList>
            <person name="Gilroy R."/>
        </authorList>
    </citation>
    <scope>NUCLEOTIDE SEQUENCE</scope>
    <source>
        <strain evidence="8">3436</strain>
    </source>
</reference>
<evidence type="ECO:0000256" key="4">
    <source>
        <dbReference type="ARBA" id="ARBA00023125"/>
    </source>
</evidence>
<dbReference type="InterPro" id="IPR013762">
    <property type="entry name" value="Integrase-like_cat_sf"/>
</dbReference>
<feature type="region of interest" description="Disordered" evidence="6">
    <location>
        <begin position="182"/>
        <end position="205"/>
    </location>
</feature>
<dbReference type="PANTHER" id="PTHR30349">
    <property type="entry name" value="PHAGE INTEGRASE-RELATED"/>
    <property type="match status" value="1"/>
</dbReference>